<sequence length="340" mass="38383">MKKTVKALIIAALIMHVSCQGTSTNVRFNVSEEKKAVEVYVNDIYFTSFIYPENLEKPCLYPIKTPSGKFITRGFPLNPRPFERTDHPHHIGLWFNFGDVNGLDFWNNSYSIKPEDKDKYGIILFDKVIEADNRKGRLVVQSKWTDNNGSILLNEKTTYIFEGLKNDIRTIERVTELTANKEVTFTGNKEGLIGLRVDRTFEEPTQKAEKFLDANGNVTETPALNNEGVNGFYRNAEGLTGGDVWGKRSKWVALKADKEGETITIVIMDNKNNPNYPAWSHARGYGLFAANNLGGKVVDKNSDPVELKLSSGEKVTFKHKVIIAGDMSDQEINRFSDDFN</sequence>
<organism evidence="1">
    <name type="scientific">bioreactor metagenome</name>
    <dbReference type="NCBI Taxonomy" id="1076179"/>
    <lineage>
        <taxon>unclassified sequences</taxon>
        <taxon>metagenomes</taxon>
        <taxon>ecological metagenomes</taxon>
    </lineage>
</organism>
<reference evidence="1" key="1">
    <citation type="submission" date="2019-08" db="EMBL/GenBank/DDBJ databases">
        <authorList>
            <person name="Kucharzyk K."/>
            <person name="Murdoch R.W."/>
            <person name="Higgins S."/>
            <person name="Loffler F."/>
        </authorList>
    </citation>
    <scope>NUCLEOTIDE SEQUENCE</scope>
</reference>
<dbReference type="AlphaFoldDB" id="A0A645AZT0"/>
<evidence type="ECO:0008006" key="2">
    <source>
        <dbReference type="Google" id="ProtNLM"/>
    </source>
</evidence>
<accession>A0A645AZT0</accession>
<name>A0A645AZT0_9ZZZZ</name>
<dbReference type="Pfam" id="PF14100">
    <property type="entry name" value="DUF6807"/>
    <property type="match status" value="1"/>
</dbReference>
<comment type="caution">
    <text evidence="1">The sequence shown here is derived from an EMBL/GenBank/DDBJ whole genome shotgun (WGS) entry which is preliminary data.</text>
</comment>
<dbReference type="InterPro" id="IPR029475">
    <property type="entry name" value="DUF6807"/>
</dbReference>
<proteinExistence type="predicted"/>
<protein>
    <recommendedName>
        <fullName evidence="2">Methane oxygenase PmoA</fullName>
    </recommendedName>
</protein>
<evidence type="ECO:0000313" key="1">
    <source>
        <dbReference type="EMBL" id="MPM58690.1"/>
    </source>
</evidence>
<dbReference type="EMBL" id="VSSQ01016902">
    <property type="protein sequence ID" value="MPM58690.1"/>
    <property type="molecule type" value="Genomic_DNA"/>
</dbReference>
<gene>
    <name evidence="1" type="ORF">SDC9_105523</name>
</gene>